<feature type="domain" description="TssC1 N-terminal" evidence="1">
    <location>
        <begin position="68"/>
        <end position="373"/>
    </location>
</feature>
<name>A0A5C0UKF3_9RICK</name>
<keyword evidence="3" id="KW-0614">Plasmid</keyword>
<keyword evidence="4" id="KW-1185">Reference proteome</keyword>
<dbReference type="OrthoDB" id="9764000at2"/>
<dbReference type="EMBL" id="CP043313">
    <property type="protein sequence ID" value="QEK39912.1"/>
    <property type="molecule type" value="Genomic_DNA"/>
</dbReference>
<dbReference type="InterPro" id="IPR044031">
    <property type="entry name" value="TssC1_N"/>
</dbReference>
<geneLocation type="plasmid" evidence="3 4">
    <name>unnamed</name>
</geneLocation>
<dbReference type="Pfam" id="PF18945">
    <property type="entry name" value="VipB_2"/>
    <property type="match status" value="1"/>
</dbReference>
<feature type="domain" description="TssC1 C-terminal" evidence="2">
    <location>
        <begin position="384"/>
        <end position="494"/>
    </location>
</feature>
<protein>
    <submittedName>
        <fullName evidence="3">Type VI secretion system contractile sheath large subunit</fullName>
    </submittedName>
</protein>
<evidence type="ECO:0000313" key="4">
    <source>
        <dbReference type="Proteomes" id="UP000323844"/>
    </source>
</evidence>
<gene>
    <name evidence="3" type="primary">tssC</name>
    <name evidence="3" type="ORF">FZC37_03115</name>
</gene>
<accession>A0A5C0UKF3</accession>
<proteinExistence type="predicted"/>
<evidence type="ECO:0000313" key="3">
    <source>
        <dbReference type="EMBL" id="QEK39912.1"/>
    </source>
</evidence>
<dbReference type="InterPro" id="IPR010269">
    <property type="entry name" value="T6SS_TssC-like"/>
</dbReference>
<evidence type="ECO:0000259" key="2">
    <source>
        <dbReference type="Pfam" id="PF18945"/>
    </source>
</evidence>
<dbReference type="PANTHER" id="PTHR35565">
    <property type="entry name" value="CYTOPLASMIC PROTEIN-RELATED"/>
    <property type="match status" value="1"/>
</dbReference>
<reference evidence="3 4" key="1">
    <citation type="submission" date="2019-08" db="EMBL/GenBank/DDBJ databases">
        <title>Highly reduced genomes of protist endosymbionts show evolutionary convergence.</title>
        <authorList>
            <person name="George E."/>
            <person name="Husnik F."/>
            <person name="Tashyreva D."/>
            <person name="Prokopchuk G."/>
            <person name="Horak A."/>
            <person name="Kwong W.K."/>
            <person name="Lukes J."/>
            <person name="Keeling P.J."/>
        </authorList>
    </citation>
    <scope>NUCLEOTIDE SEQUENCE [LARGE SCALE GENOMIC DNA]</scope>
    <source>
        <strain evidence="3">1621</strain>
        <plasmid evidence="3 4">unnamed</plasmid>
    </source>
</reference>
<dbReference type="RefSeq" id="WP_148952273.1">
    <property type="nucleotide sequence ID" value="NZ_CP043313.1"/>
</dbReference>
<dbReference type="KEGG" id="snay:FZC37_03115"/>
<dbReference type="NCBIfam" id="TIGR03355">
    <property type="entry name" value="VI_chp_2"/>
    <property type="match status" value="1"/>
</dbReference>
<dbReference type="Proteomes" id="UP000323844">
    <property type="component" value="Plasmid unnamed"/>
</dbReference>
<dbReference type="Pfam" id="PF05943">
    <property type="entry name" value="VipB"/>
    <property type="match status" value="1"/>
</dbReference>
<dbReference type="PANTHER" id="PTHR35565:SF3">
    <property type="entry name" value="TYPE VI SECRETION SYSTEM SHEATH PROTEIN TSSC1"/>
    <property type="match status" value="1"/>
</dbReference>
<dbReference type="AlphaFoldDB" id="A0A5C0UKF3"/>
<evidence type="ECO:0000259" key="1">
    <source>
        <dbReference type="Pfam" id="PF05943"/>
    </source>
</evidence>
<sequence length="496" mass="55584">MSTEGQKEESQSAETASEQVSILDEVLEATSADSDKDYTEGLIKILADEAIKGSVTWEKSIIKTVEFAIAKMDQIVSDQVRTVMHHPDFQKLEGTWRGLHYMVKNTLCSAQLKIKVLNVDKKTLLKDFDKAVEFDQSQLFKKVYEEEYGTAGGAPYSTLVADYEFKNHPQDISLLKYLSEVSAAAFAPCITAADSSVMGMKSWKELGDPTDLERIFDSPLYAQWNNFRKSDESRFITLTMPRTLARVPYGSATCPIEDFSYEEFETRNDGLSLQTDASKYCWMNSAFVYGAVLTRAFSEFGWCTAIRGVENGGKVESLPVHTFLSDDGEIDLSCPTEIGITDRREAELSKLGFLPLCHYKGEDYSVFFGAQTMNKPAQYDDPDATANSEIAARIPYIFATSRIAHYLKVIARDKIGSFMERTDVESWLNKWIFNYVNSNPDSGQALKARYPLADAKVVVEEVPGKPGSYNAVAYLRPWLQLEELTTSLRLVAKIPG</sequence>
<organism evidence="3 4">
    <name type="scientific">Candidatus Sneabacter namystus</name>
    <dbReference type="NCBI Taxonomy" id="2601646"/>
    <lineage>
        <taxon>Bacteria</taxon>
        <taxon>Pseudomonadati</taxon>
        <taxon>Pseudomonadota</taxon>
        <taxon>Alphaproteobacteria</taxon>
        <taxon>Rickettsiales</taxon>
        <taxon>Rickettsiaceae</taxon>
        <taxon>Rickettsieae</taxon>
        <taxon>Candidatus Sneabacter</taxon>
    </lineage>
</organism>
<dbReference type="InterPro" id="IPR044032">
    <property type="entry name" value="TssC1_C"/>
</dbReference>